<keyword evidence="2" id="KW-1185">Reference proteome</keyword>
<dbReference type="EMBL" id="SLUO01000004">
    <property type="protein sequence ID" value="TCL59311.1"/>
    <property type="molecule type" value="Genomic_DNA"/>
</dbReference>
<dbReference type="Proteomes" id="UP000295718">
    <property type="component" value="Unassembled WGS sequence"/>
</dbReference>
<evidence type="ECO:0008006" key="3">
    <source>
        <dbReference type="Google" id="ProtNLM"/>
    </source>
</evidence>
<name>A0A4R1R1U6_9FIRM</name>
<protein>
    <recommendedName>
        <fullName evidence="3">SpoIIAA-like protein</fullName>
    </recommendedName>
</protein>
<comment type="caution">
    <text evidence="1">The sequence shown here is derived from an EMBL/GenBank/DDBJ whole genome shotgun (WGS) entry which is preliminary data.</text>
</comment>
<evidence type="ECO:0000313" key="2">
    <source>
        <dbReference type="Proteomes" id="UP000295718"/>
    </source>
</evidence>
<proteinExistence type="predicted"/>
<dbReference type="STRING" id="1469948.GCA_000732725_03816"/>
<gene>
    <name evidence="1" type="ORF">EDD76_10447</name>
</gene>
<evidence type="ECO:0000313" key="1">
    <source>
        <dbReference type="EMBL" id="TCL59311.1"/>
    </source>
</evidence>
<dbReference type="OrthoDB" id="2605177at2"/>
<accession>A0A4R1R1U6</accession>
<dbReference type="RefSeq" id="WP_031392430.1">
    <property type="nucleotide sequence ID" value="NZ_JPNB01000002.1"/>
</dbReference>
<sequence length="130" mass="15486">MEIVESKTPIIIISYRNCEIYCCHLDGYKTNRKALLDRLSKIEAFFSSKPSHVMFRIWYNMDENSLDKQTMRLIIESISRLREHTYKIAFIGLDGFTKWRFHNILEQTPENRGITKAYFTDAELAKEWLV</sequence>
<reference evidence="1 2" key="1">
    <citation type="submission" date="2019-03" db="EMBL/GenBank/DDBJ databases">
        <title>Genomic Encyclopedia of Type Strains, Phase IV (KMG-IV): sequencing the most valuable type-strain genomes for metagenomic binning, comparative biology and taxonomic classification.</title>
        <authorList>
            <person name="Goeker M."/>
        </authorList>
    </citation>
    <scope>NUCLEOTIDE SEQUENCE [LARGE SCALE GENOMIC DNA]</scope>
    <source>
        <strain evidence="1 2">DSM 100556</strain>
    </source>
</reference>
<organism evidence="1 2">
    <name type="scientific">Kineothrix alysoides</name>
    <dbReference type="NCBI Taxonomy" id="1469948"/>
    <lineage>
        <taxon>Bacteria</taxon>
        <taxon>Bacillati</taxon>
        <taxon>Bacillota</taxon>
        <taxon>Clostridia</taxon>
        <taxon>Lachnospirales</taxon>
        <taxon>Lachnospiraceae</taxon>
        <taxon>Kineothrix</taxon>
    </lineage>
</organism>
<dbReference type="AlphaFoldDB" id="A0A4R1R1U6"/>